<evidence type="ECO:0000313" key="2">
    <source>
        <dbReference type="WBParaSite" id="ES5_v2.g25260.t1"/>
    </source>
</evidence>
<accession>A0AC34G6P6</accession>
<evidence type="ECO:0000313" key="1">
    <source>
        <dbReference type="Proteomes" id="UP000887579"/>
    </source>
</evidence>
<dbReference type="Proteomes" id="UP000887579">
    <property type="component" value="Unplaced"/>
</dbReference>
<protein>
    <submittedName>
        <fullName evidence="2">Uncharacterized protein</fullName>
    </submittedName>
</protein>
<sequence>MNPNMKEKMIKATKDLVKIRDSDLMPSQKLDAIRVFLIPRFSYLMQNSSPRVEDLAEYDRAISFAVKKICKIHLHGGALPYIYSPISHGGLGIPCVTDEYMLYSIVTVYKSLINKDPRMQSFGIERLKRTVEMWSGLEASPEVCGDYLSHRTPAEIDPFYTPKYTYMGNLSRYRNAVKNLGKLGINFDVQFSDTYDISLKVITPDQKTMIFDQSFKGKIFASLRNIITENYFNQLITKYPNQVRMMHDISQSKLSNQFVRDGRYINSSSFRFVHRARLNLLPIGGTPMEPLLKTDYGNFQPDLLKIDEQKKSVVIFDLIISQEAKNHLCKAFEIKREKYTNLAISYSNKGYTAKVMPIVLGQLGKWSIESEKAIEELGISSYRQTSIIRKMIITTLNSSKDIYYTHLLLPNIHKLKVVEK</sequence>
<reference evidence="2" key="1">
    <citation type="submission" date="2022-11" db="UniProtKB">
        <authorList>
            <consortium name="WormBaseParasite"/>
        </authorList>
    </citation>
    <scope>IDENTIFICATION</scope>
</reference>
<name>A0AC34G6P6_9BILA</name>
<organism evidence="1 2">
    <name type="scientific">Panagrolaimus sp. ES5</name>
    <dbReference type="NCBI Taxonomy" id="591445"/>
    <lineage>
        <taxon>Eukaryota</taxon>
        <taxon>Metazoa</taxon>
        <taxon>Ecdysozoa</taxon>
        <taxon>Nematoda</taxon>
        <taxon>Chromadorea</taxon>
        <taxon>Rhabditida</taxon>
        <taxon>Tylenchina</taxon>
        <taxon>Panagrolaimomorpha</taxon>
        <taxon>Panagrolaimoidea</taxon>
        <taxon>Panagrolaimidae</taxon>
        <taxon>Panagrolaimus</taxon>
    </lineage>
</organism>
<proteinExistence type="predicted"/>
<dbReference type="WBParaSite" id="ES5_v2.g25260.t1">
    <property type="protein sequence ID" value="ES5_v2.g25260.t1"/>
    <property type="gene ID" value="ES5_v2.g25260"/>
</dbReference>